<keyword evidence="3" id="KW-1185">Reference proteome</keyword>
<dbReference type="InterPro" id="IPR032135">
    <property type="entry name" value="DUF4817"/>
</dbReference>
<accession>A0AA38IR08</accession>
<dbReference type="Pfam" id="PF16087">
    <property type="entry name" value="DUF4817"/>
    <property type="match status" value="1"/>
</dbReference>
<reference evidence="2" key="1">
    <citation type="journal article" date="2023" name="G3 (Bethesda)">
        <title>Whole genome assemblies of Zophobas morio and Tenebrio molitor.</title>
        <authorList>
            <person name="Kaur S."/>
            <person name="Stinson S.A."/>
            <person name="diCenzo G.C."/>
        </authorList>
    </citation>
    <scope>NUCLEOTIDE SEQUENCE</scope>
    <source>
        <strain evidence="2">QUZm001</strain>
    </source>
</reference>
<organism evidence="2 3">
    <name type="scientific">Zophobas morio</name>
    <dbReference type="NCBI Taxonomy" id="2755281"/>
    <lineage>
        <taxon>Eukaryota</taxon>
        <taxon>Metazoa</taxon>
        <taxon>Ecdysozoa</taxon>
        <taxon>Arthropoda</taxon>
        <taxon>Hexapoda</taxon>
        <taxon>Insecta</taxon>
        <taxon>Pterygota</taxon>
        <taxon>Neoptera</taxon>
        <taxon>Endopterygota</taxon>
        <taxon>Coleoptera</taxon>
        <taxon>Polyphaga</taxon>
        <taxon>Cucujiformia</taxon>
        <taxon>Tenebrionidae</taxon>
        <taxon>Zophobas</taxon>
    </lineage>
</organism>
<protein>
    <recommendedName>
        <fullName evidence="1">DUF4817 domain-containing protein</fullName>
    </recommendedName>
</protein>
<gene>
    <name evidence="2" type="ORF">Zmor_011108</name>
</gene>
<sequence length="137" mass="15417">MAQRAIMLKNQENGAAIRNVQIDDKGSHVSVDCRRFVGSVVFTNSERVDTVMLYGVADGNASLACELWIERFPNCATPCVPTFTLVVQHLRNHGTFEPQTHDRGRSRTERILRTEKQVLECVEKGPDISTRRFAAEV</sequence>
<comment type="caution">
    <text evidence="2">The sequence shown here is derived from an EMBL/GenBank/DDBJ whole genome shotgun (WGS) entry which is preliminary data.</text>
</comment>
<dbReference type="EMBL" id="JALNTZ010000003">
    <property type="protein sequence ID" value="KAJ3659419.1"/>
    <property type="molecule type" value="Genomic_DNA"/>
</dbReference>
<dbReference type="Proteomes" id="UP001168821">
    <property type="component" value="Unassembled WGS sequence"/>
</dbReference>
<evidence type="ECO:0000313" key="2">
    <source>
        <dbReference type="EMBL" id="KAJ3659419.1"/>
    </source>
</evidence>
<evidence type="ECO:0000313" key="3">
    <source>
        <dbReference type="Proteomes" id="UP001168821"/>
    </source>
</evidence>
<proteinExistence type="predicted"/>
<dbReference type="AlphaFoldDB" id="A0AA38IR08"/>
<evidence type="ECO:0000259" key="1">
    <source>
        <dbReference type="Pfam" id="PF16087"/>
    </source>
</evidence>
<name>A0AA38IR08_9CUCU</name>
<feature type="domain" description="DUF4817" evidence="1">
    <location>
        <begin position="45"/>
        <end position="96"/>
    </location>
</feature>